<dbReference type="EC" id="4.1.1.79" evidence="5"/>
<dbReference type="Pfam" id="PF02775">
    <property type="entry name" value="TPP_enzyme_C"/>
    <property type="match status" value="1"/>
</dbReference>
<dbReference type="GO" id="GO:0030976">
    <property type="term" value="F:thiamine pyrophosphate binding"/>
    <property type="evidence" value="ECO:0007669"/>
    <property type="project" value="InterPro"/>
</dbReference>
<dbReference type="InterPro" id="IPR022494">
    <property type="entry name" value="Sulfopyruvate_deCO2ase_bsu"/>
</dbReference>
<dbReference type="InterPro" id="IPR000399">
    <property type="entry name" value="TPP-bd_CS"/>
</dbReference>
<evidence type="ECO:0000256" key="1">
    <source>
        <dbReference type="ARBA" id="ARBA00022545"/>
    </source>
</evidence>
<dbReference type="GO" id="GO:0000287">
    <property type="term" value="F:magnesium ion binding"/>
    <property type="evidence" value="ECO:0007669"/>
    <property type="project" value="InterPro"/>
</dbReference>
<dbReference type="Gene3D" id="3.40.50.970">
    <property type="match status" value="1"/>
</dbReference>
<name>A0A7D5IQU2_9EURY</name>
<organism evidence="8 9">
    <name type="scientific">Methanolobus zinderi</name>
    <dbReference type="NCBI Taxonomy" id="536044"/>
    <lineage>
        <taxon>Archaea</taxon>
        <taxon>Methanobacteriati</taxon>
        <taxon>Methanobacteriota</taxon>
        <taxon>Stenosarchaea group</taxon>
        <taxon>Methanomicrobia</taxon>
        <taxon>Methanosarcinales</taxon>
        <taxon>Methanosarcinaceae</taxon>
        <taxon>Methanolobus</taxon>
    </lineage>
</organism>
<dbReference type="NCBIfam" id="TIGR03846">
    <property type="entry name" value="sulfopy_beta"/>
    <property type="match status" value="1"/>
</dbReference>
<evidence type="ECO:0000256" key="5">
    <source>
        <dbReference type="ARBA" id="ARBA00038875"/>
    </source>
</evidence>
<dbReference type="PANTHER" id="PTHR42818:SF1">
    <property type="entry name" value="SULFOPYRUVATE DECARBOXYLASE"/>
    <property type="match status" value="1"/>
</dbReference>
<dbReference type="InterPro" id="IPR011766">
    <property type="entry name" value="TPP_enzyme_TPP-bd"/>
</dbReference>
<dbReference type="SUPFAM" id="SSF52518">
    <property type="entry name" value="Thiamin diphosphate-binding fold (THDP-binding)"/>
    <property type="match status" value="1"/>
</dbReference>
<dbReference type="GeneID" id="55822305"/>
<proteinExistence type="predicted"/>
<comment type="catalytic activity">
    <reaction evidence="6">
        <text>3-sulfopyruvate + H(+) = sulfoacetaldehyde + CO2</text>
        <dbReference type="Rhea" id="RHEA:20948"/>
        <dbReference type="ChEBI" id="CHEBI:15378"/>
        <dbReference type="ChEBI" id="CHEBI:16526"/>
        <dbReference type="ChEBI" id="CHEBI:57940"/>
        <dbReference type="ChEBI" id="CHEBI:58246"/>
        <dbReference type="EC" id="4.1.1.79"/>
    </reaction>
</comment>
<protein>
    <recommendedName>
        <fullName evidence="5">sulfopyruvate decarboxylase</fullName>
        <ecNumber evidence="5">4.1.1.79</ecNumber>
    </recommendedName>
</protein>
<keyword evidence="8" id="KW-0670">Pyruvate</keyword>
<dbReference type="CDD" id="cd03372">
    <property type="entry name" value="TPP_ComE"/>
    <property type="match status" value="1"/>
</dbReference>
<dbReference type="InterPro" id="IPR051818">
    <property type="entry name" value="TPP_dependent_decarboxylase"/>
</dbReference>
<keyword evidence="9" id="KW-1185">Reference proteome</keyword>
<sequence>MKRMDAISEIAEKATDIDAPVVGNIGIPCKELHQTCDIPNNFYMLGSMGLASSIGLGLALSLPERKIIAIDGDGSVLMNMGSLATIAWQAPENYLLIIIDNGAYGSTGNQPTATSQGTDLTRVAEGAGNLRVYDTDTKEGLRKILQETDNGIVVVRTLPGNAEVPNIKMSPEEIIKRFMAEASRPSSSV</sequence>
<keyword evidence="3" id="KW-0786">Thiamine pyrophosphate</keyword>
<evidence type="ECO:0000313" key="9">
    <source>
        <dbReference type="Proteomes" id="UP000509594"/>
    </source>
</evidence>
<dbReference type="Proteomes" id="UP000509594">
    <property type="component" value="Chromosome"/>
</dbReference>
<keyword evidence="4 8" id="KW-0456">Lyase</keyword>
<dbReference type="OrthoDB" id="77140at2157"/>
<dbReference type="GO" id="GO:0019295">
    <property type="term" value="P:coenzyme M biosynthetic process"/>
    <property type="evidence" value="ECO:0007669"/>
    <property type="project" value="UniProtKB-KW"/>
</dbReference>
<keyword evidence="1" id="KW-0174">Coenzyme M biosynthesis</keyword>
<dbReference type="InterPro" id="IPR029061">
    <property type="entry name" value="THDP-binding"/>
</dbReference>
<dbReference type="GO" id="GO:0050545">
    <property type="term" value="F:sulfopyruvate decarboxylase activity"/>
    <property type="evidence" value="ECO:0007669"/>
    <property type="project" value="UniProtKB-EC"/>
</dbReference>
<evidence type="ECO:0000313" key="8">
    <source>
        <dbReference type="EMBL" id="QLC50807.1"/>
    </source>
</evidence>
<dbReference type="PANTHER" id="PTHR42818">
    <property type="entry name" value="SULFOPYRUVATE DECARBOXYLASE SUBUNIT ALPHA"/>
    <property type="match status" value="1"/>
</dbReference>
<feature type="domain" description="Thiamine pyrophosphate enzyme TPP-binding" evidence="7">
    <location>
        <begin position="39"/>
        <end position="147"/>
    </location>
</feature>
<evidence type="ECO:0000256" key="6">
    <source>
        <dbReference type="ARBA" id="ARBA00048551"/>
    </source>
</evidence>
<dbReference type="EMBL" id="CP058215">
    <property type="protein sequence ID" value="QLC50807.1"/>
    <property type="molecule type" value="Genomic_DNA"/>
</dbReference>
<evidence type="ECO:0000256" key="4">
    <source>
        <dbReference type="ARBA" id="ARBA00023239"/>
    </source>
</evidence>
<evidence type="ECO:0000256" key="3">
    <source>
        <dbReference type="ARBA" id="ARBA00023052"/>
    </source>
</evidence>
<dbReference type="RefSeq" id="WP_176965862.1">
    <property type="nucleotide sequence ID" value="NZ_CP058215.1"/>
</dbReference>
<dbReference type="AlphaFoldDB" id="A0A7D5IQU2"/>
<evidence type="ECO:0000256" key="2">
    <source>
        <dbReference type="ARBA" id="ARBA00022793"/>
    </source>
</evidence>
<evidence type="ECO:0000259" key="7">
    <source>
        <dbReference type="Pfam" id="PF02775"/>
    </source>
</evidence>
<accession>A0A7D5IQU2</accession>
<keyword evidence="2" id="KW-0210">Decarboxylase</keyword>
<dbReference type="KEGG" id="mzi:HWN40_11480"/>
<gene>
    <name evidence="8" type="primary">comE</name>
    <name evidence="8" type="ORF">HWN40_11480</name>
</gene>
<reference evidence="8 9" key="1">
    <citation type="submission" date="2020-06" db="EMBL/GenBank/DDBJ databases">
        <title>Methanolobus halotolerans sp. nov., isolated from a saline lake Tus in Siberia.</title>
        <authorList>
            <person name="Shen Y."/>
            <person name="Chen S.-C."/>
            <person name="Lai M.-C."/>
            <person name="Huang H.-H."/>
            <person name="Chiu H.-H."/>
            <person name="Tang S.-L."/>
            <person name="Rogozin D.Y."/>
            <person name="Degermendzhy A.G."/>
        </authorList>
    </citation>
    <scope>NUCLEOTIDE SEQUENCE [LARGE SCALE GENOMIC DNA]</scope>
    <source>
        <strain evidence="8 9">DSM 21339</strain>
    </source>
</reference>
<dbReference type="PROSITE" id="PS00187">
    <property type="entry name" value="TPP_ENZYMES"/>
    <property type="match status" value="1"/>
</dbReference>